<evidence type="ECO:0000313" key="2">
    <source>
        <dbReference type="EMBL" id="MBB6228110.1"/>
    </source>
</evidence>
<feature type="signal peptide" evidence="1">
    <location>
        <begin position="1"/>
        <end position="18"/>
    </location>
</feature>
<dbReference type="Pfam" id="PF02643">
    <property type="entry name" value="DUF192"/>
    <property type="match status" value="1"/>
</dbReference>
<dbReference type="InterPro" id="IPR003795">
    <property type="entry name" value="DUF192"/>
</dbReference>
<proteinExistence type="predicted"/>
<comment type="caution">
    <text evidence="2">The sequence shown here is derived from an EMBL/GenBank/DDBJ whole genome shotgun (WGS) entry which is preliminary data.</text>
</comment>
<dbReference type="Proteomes" id="UP000538147">
    <property type="component" value="Unassembled WGS sequence"/>
</dbReference>
<evidence type="ECO:0000256" key="1">
    <source>
        <dbReference type="SAM" id="SignalP"/>
    </source>
</evidence>
<dbReference type="PANTHER" id="PTHR37953:SF1">
    <property type="entry name" value="UPF0127 PROTEIN MJ1496"/>
    <property type="match status" value="1"/>
</dbReference>
<gene>
    <name evidence="2" type="ORF">FHS79_002295</name>
</gene>
<feature type="chain" id="PRO_5032958587" description="DUF192 domain-containing protein" evidence="1">
    <location>
        <begin position="19"/>
        <end position="146"/>
    </location>
</feature>
<evidence type="ECO:0008006" key="4">
    <source>
        <dbReference type="Google" id="ProtNLM"/>
    </source>
</evidence>
<dbReference type="PROSITE" id="PS51257">
    <property type="entry name" value="PROKAR_LIPOPROTEIN"/>
    <property type="match status" value="1"/>
</dbReference>
<dbReference type="PANTHER" id="PTHR37953">
    <property type="entry name" value="UPF0127 PROTEIN MJ1496"/>
    <property type="match status" value="1"/>
</dbReference>
<dbReference type="Gene3D" id="2.60.120.1140">
    <property type="entry name" value="Protein of unknown function DUF192"/>
    <property type="match status" value="1"/>
</dbReference>
<dbReference type="AlphaFoldDB" id="A0A841L6R0"/>
<keyword evidence="3" id="KW-1185">Reference proteome</keyword>
<evidence type="ECO:0000313" key="3">
    <source>
        <dbReference type="Proteomes" id="UP000538147"/>
    </source>
</evidence>
<accession>A0A841L6R0</accession>
<protein>
    <recommendedName>
        <fullName evidence="4">DUF192 domain-containing protein</fullName>
    </recommendedName>
</protein>
<reference evidence="2 3" key="1">
    <citation type="submission" date="2020-08" db="EMBL/GenBank/DDBJ databases">
        <title>Genomic Encyclopedia of Type Strains, Phase IV (KMG-IV): sequencing the most valuable type-strain genomes for metagenomic binning, comparative biology and taxonomic classification.</title>
        <authorList>
            <person name="Goeker M."/>
        </authorList>
    </citation>
    <scope>NUCLEOTIDE SEQUENCE [LARGE SCALE GENOMIC DNA]</scope>
    <source>
        <strain evidence="2 3">DSM 102189</strain>
    </source>
</reference>
<organism evidence="2 3">
    <name type="scientific">Polymorphobacter multimanifer</name>
    <dbReference type="NCBI Taxonomy" id="1070431"/>
    <lineage>
        <taxon>Bacteria</taxon>
        <taxon>Pseudomonadati</taxon>
        <taxon>Pseudomonadota</taxon>
        <taxon>Alphaproteobacteria</taxon>
        <taxon>Sphingomonadales</taxon>
        <taxon>Sphingosinicellaceae</taxon>
        <taxon>Polymorphobacter</taxon>
    </lineage>
</organism>
<keyword evidence="1" id="KW-0732">Signal</keyword>
<dbReference type="RefSeq" id="WP_184199824.1">
    <property type="nucleotide sequence ID" value="NZ_BMOX01000006.1"/>
</dbReference>
<sequence>MRMVAFAAALLIAAPAWAACPNIGLSRQSVSFTTAKGTHSYTVDLAATSDQQACGLMYREAMPRDSGMIFPFKPARTTAFWMRNTPLPLDLIFVGPDDRVVSIGQGKPYSDALIPSGGLTAAVIELNAGEAARIGLKPGDKVKRPR</sequence>
<dbReference type="InterPro" id="IPR038695">
    <property type="entry name" value="Saro_0823-like_sf"/>
</dbReference>
<name>A0A841L6R0_9SPHN</name>
<dbReference type="EMBL" id="JACIIV010000015">
    <property type="protein sequence ID" value="MBB6228110.1"/>
    <property type="molecule type" value="Genomic_DNA"/>
</dbReference>